<dbReference type="InterPro" id="IPR036005">
    <property type="entry name" value="Creatinase/aminopeptidase-like"/>
</dbReference>
<dbReference type="Proteomes" id="UP000074108">
    <property type="component" value="Unassembled WGS sequence"/>
</dbReference>
<dbReference type="STRING" id="1150625.Q75_07400"/>
<accession>A0A147K8X3</accession>
<dbReference type="AlphaFoldDB" id="A0A147K8X3"/>
<gene>
    <name evidence="1" type="ORF">Q75_07400</name>
</gene>
<evidence type="ECO:0000313" key="2">
    <source>
        <dbReference type="Proteomes" id="UP000074108"/>
    </source>
</evidence>
<dbReference type="OrthoDB" id="9765815at2"/>
<protein>
    <recommendedName>
        <fullName evidence="3">Peptidase M24 domain-containing protein</fullName>
    </recommendedName>
</protein>
<dbReference type="EMBL" id="LDYG01000027">
    <property type="protein sequence ID" value="KUP06771.1"/>
    <property type="molecule type" value="Genomic_DNA"/>
</dbReference>
<evidence type="ECO:0008006" key="3">
    <source>
        <dbReference type="Google" id="ProtNLM"/>
    </source>
</evidence>
<comment type="caution">
    <text evidence="1">The sequence shown here is derived from an EMBL/GenBank/DDBJ whole genome shotgun (WGS) entry which is preliminary data.</text>
</comment>
<dbReference type="PATRIC" id="fig|1150625.3.peg.1557"/>
<sequence length="112" mass="12536">MIPGKTGNDVFLASIETAKKQSIDAMLYSHPIGAHCHEAGPIIGLYDSQCAVPFRGDIKIVPNSAYALEYNIKKYIPEWGEETFIYLEQPIAVLEDGAVYLNPRQESFYIIK</sequence>
<name>A0A147K8X3_9BACI</name>
<proteinExistence type="predicted"/>
<evidence type="ECO:0000313" key="1">
    <source>
        <dbReference type="EMBL" id="KUP06771.1"/>
    </source>
</evidence>
<dbReference type="SUPFAM" id="SSF55920">
    <property type="entry name" value="Creatinase/aminopeptidase"/>
    <property type="match status" value="1"/>
</dbReference>
<organism evidence="1 2">
    <name type="scientific">Bacillus coahuilensis p1.1.43</name>
    <dbReference type="NCBI Taxonomy" id="1150625"/>
    <lineage>
        <taxon>Bacteria</taxon>
        <taxon>Bacillati</taxon>
        <taxon>Bacillota</taxon>
        <taxon>Bacilli</taxon>
        <taxon>Bacillales</taxon>
        <taxon>Bacillaceae</taxon>
        <taxon>Bacillus</taxon>
    </lineage>
</organism>
<dbReference type="RefSeq" id="WP_010172753.1">
    <property type="nucleotide sequence ID" value="NZ_LDYG01000027.1"/>
</dbReference>
<reference evidence="1 2" key="1">
    <citation type="journal article" date="2016" name="Front. Microbiol.">
        <title>Microevolution Analysis of Bacillus coahuilensis Unveils Differences in Phosphorus Acquisition Strategies and Their Regulation.</title>
        <authorList>
            <person name="Gomez-Lunar Z."/>
            <person name="Hernandez-Gonzalez I."/>
            <person name="Rodriguez-Torres M.D."/>
            <person name="Souza V."/>
            <person name="Olmedo-Alvarez G."/>
        </authorList>
    </citation>
    <scope>NUCLEOTIDE SEQUENCE [LARGE SCALE GENOMIC DNA]</scope>
    <source>
        <strain evidence="2">p1.1.43</strain>
    </source>
</reference>
<keyword evidence="2" id="KW-1185">Reference proteome</keyword>